<dbReference type="Pfam" id="PF13349">
    <property type="entry name" value="DUF4097"/>
    <property type="match status" value="1"/>
</dbReference>
<proteinExistence type="predicted"/>
<sequence length="265" mass="28207">MARSAVQRTRARTSTRGVAIAGVVAALVVTASACASAGDDKDPEQRSFALEGRTLTVDSNDSALDIVAADANRSGRIEVTRWFQGSVALGKDPKVSWSMKDDRLKLRVKCSGVVADCAAKHRIEVPRGVSVIVRTGDGSVTARGFDRALDIRSEDGSVTVKDSTGPLKLYTDDGSIRAVDVRSRQVRAHSEDGSVRLELASVPDLVESSSDDGSLTIELPRETYRVTADSDDGSVKVSVPRDKRSTHVVSAKTQDGSIRVRAAAQ</sequence>
<feature type="compositionally biased region" description="Polar residues" evidence="1">
    <location>
        <begin position="247"/>
        <end position="256"/>
    </location>
</feature>
<dbReference type="EMBL" id="CP108222">
    <property type="protein sequence ID" value="WTT20372.1"/>
    <property type="molecule type" value="Genomic_DNA"/>
</dbReference>
<feature type="signal peptide" evidence="2">
    <location>
        <begin position="1"/>
        <end position="37"/>
    </location>
</feature>
<evidence type="ECO:0000259" key="3">
    <source>
        <dbReference type="Pfam" id="PF13349"/>
    </source>
</evidence>
<reference evidence="4" key="1">
    <citation type="submission" date="2022-10" db="EMBL/GenBank/DDBJ databases">
        <title>The complete genomes of actinobacterial strains from the NBC collection.</title>
        <authorList>
            <person name="Joergensen T.S."/>
            <person name="Alvarez Arevalo M."/>
            <person name="Sterndorff E.B."/>
            <person name="Faurdal D."/>
            <person name="Vuksanovic O."/>
            <person name="Mourched A.-S."/>
            <person name="Charusanti P."/>
            <person name="Shaw S."/>
            <person name="Blin K."/>
            <person name="Weber T."/>
        </authorList>
    </citation>
    <scope>NUCLEOTIDE SEQUENCE</scope>
    <source>
        <strain evidence="4">NBC_00093</strain>
    </source>
</reference>
<accession>A0AAU2A9D2</accession>
<evidence type="ECO:0000313" key="4">
    <source>
        <dbReference type="EMBL" id="WTT20372.1"/>
    </source>
</evidence>
<name>A0AAU2A9D2_9ACTN</name>
<feature type="chain" id="PRO_5043446211" evidence="2">
    <location>
        <begin position="38"/>
        <end position="265"/>
    </location>
</feature>
<feature type="domain" description="DUF4097" evidence="3">
    <location>
        <begin position="131"/>
        <end position="260"/>
    </location>
</feature>
<dbReference type="InterPro" id="IPR025164">
    <property type="entry name" value="Toastrack_DUF4097"/>
</dbReference>
<dbReference type="PROSITE" id="PS51257">
    <property type="entry name" value="PROKAR_LIPOPROTEIN"/>
    <property type="match status" value="1"/>
</dbReference>
<evidence type="ECO:0000256" key="1">
    <source>
        <dbReference type="SAM" id="MobiDB-lite"/>
    </source>
</evidence>
<organism evidence="4">
    <name type="scientific">Streptomyces sp. NBC_00093</name>
    <dbReference type="NCBI Taxonomy" id="2975649"/>
    <lineage>
        <taxon>Bacteria</taxon>
        <taxon>Bacillati</taxon>
        <taxon>Actinomycetota</taxon>
        <taxon>Actinomycetes</taxon>
        <taxon>Kitasatosporales</taxon>
        <taxon>Streptomycetaceae</taxon>
        <taxon>Streptomyces</taxon>
    </lineage>
</organism>
<keyword evidence="2" id="KW-0732">Signal</keyword>
<dbReference type="AlphaFoldDB" id="A0AAU2A9D2"/>
<feature type="region of interest" description="Disordered" evidence="1">
    <location>
        <begin position="228"/>
        <end position="265"/>
    </location>
</feature>
<protein>
    <submittedName>
        <fullName evidence="4">DUF4097 domain-containing protein</fullName>
    </submittedName>
</protein>
<evidence type="ECO:0000256" key="2">
    <source>
        <dbReference type="SAM" id="SignalP"/>
    </source>
</evidence>
<gene>
    <name evidence="4" type="ORF">OHA22_35000</name>
</gene>